<dbReference type="AlphaFoldDB" id="A0A8H5HWS8"/>
<gene>
    <name evidence="1" type="ORF">D9757_004040</name>
</gene>
<accession>A0A8H5HWS8</accession>
<proteinExistence type="predicted"/>
<keyword evidence="2" id="KW-1185">Reference proteome</keyword>
<comment type="caution">
    <text evidence="1">The sequence shown here is derived from an EMBL/GenBank/DDBJ whole genome shotgun (WGS) entry which is preliminary data.</text>
</comment>
<dbReference type="OrthoDB" id="3003433at2759"/>
<reference evidence="1 2" key="1">
    <citation type="journal article" date="2020" name="ISME J.">
        <title>Uncovering the hidden diversity of litter-decomposition mechanisms in mushroom-forming fungi.</title>
        <authorList>
            <person name="Floudas D."/>
            <person name="Bentzer J."/>
            <person name="Ahren D."/>
            <person name="Johansson T."/>
            <person name="Persson P."/>
            <person name="Tunlid A."/>
        </authorList>
    </citation>
    <scope>NUCLEOTIDE SEQUENCE [LARGE SCALE GENOMIC DNA]</scope>
    <source>
        <strain evidence="1 2">CBS 406.79</strain>
    </source>
</reference>
<name>A0A8H5HWS8_9AGAR</name>
<organism evidence="1 2">
    <name type="scientific">Collybiopsis confluens</name>
    <dbReference type="NCBI Taxonomy" id="2823264"/>
    <lineage>
        <taxon>Eukaryota</taxon>
        <taxon>Fungi</taxon>
        <taxon>Dikarya</taxon>
        <taxon>Basidiomycota</taxon>
        <taxon>Agaricomycotina</taxon>
        <taxon>Agaricomycetes</taxon>
        <taxon>Agaricomycetidae</taxon>
        <taxon>Agaricales</taxon>
        <taxon>Marasmiineae</taxon>
        <taxon>Omphalotaceae</taxon>
        <taxon>Collybiopsis</taxon>
    </lineage>
</organism>
<sequence length="601" mass="67474">MGLAALMLNAIAADRQRSRVLSSQRKLQVLGPLSLPAKDMTFHFKGNVVEKSVLPLWMSSTLLSPVIENIPLGILQVGQGVDALTGEARSVPWESFNAPNPSKGLSLQHEVQVLEQLDQLNTDVEIGSNATINIGTRAISAVDTANSWKSYAFSEKKLTIECRVDGQYEYDMLDIRDLQLSPQAQELLKSSPESFRSKYGDYFVAGVRRRFRAYMLVVYELGENTKTTDARLEALESFKRFLDTGTNANKAAVDSSKYTALHTYLYEYGCYSLGDQQSKSVSLSVVHETDLGTALSALKAAASSALRYNGIPKDAILWHYRRVLTINLSVNIFKELHTTERECTRLDLYCFHPALDTYHTVRLDAQKAIETFRSSRPMLVLDSKRREEAIGEVTKAMKAVNQLLQRYELLAHLLDVSEQQPAIEQKVFIEGDAPIRQSYVDLSRQRISMEQKIAGRDAPGRRSYGEVKTTTVKETYQSAEASSEDVTLRDGLPASQITLLWGGKDGSWWKKARLGRHNNTTFTIGQPLRSDLIRGQEVRWELEDFLIVGWTISYGGPSHSSFCVKSGGIMKSHLSVAVDRLPWRCCIVYVLKKDYNFPSLF</sequence>
<evidence type="ECO:0000313" key="1">
    <source>
        <dbReference type="EMBL" id="KAF5390991.1"/>
    </source>
</evidence>
<dbReference type="EMBL" id="JAACJN010000012">
    <property type="protein sequence ID" value="KAF5390991.1"/>
    <property type="molecule type" value="Genomic_DNA"/>
</dbReference>
<dbReference type="Proteomes" id="UP000518752">
    <property type="component" value="Unassembled WGS sequence"/>
</dbReference>
<protein>
    <submittedName>
        <fullName evidence="1">Uncharacterized protein</fullName>
    </submittedName>
</protein>
<evidence type="ECO:0000313" key="2">
    <source>
        <dbReference type="Proteomes" id="UP000518752"/>
    </source>
</evidence>